<dbReference type="Proteomes" id="UP000823388">
    <property type="component" value="Chromosome 5K"/>
</dbReference>
<reference evidence="1" key="1">
    <citation type="submission" date="2020-05" db="EMBL/GenBank/DDBJ databases">
        <title>WGS assembly of Panicum virgatum.</title>
        <authorList>
            <person name="Lovell J.T."/>
            <person name="Jenkins J."/>
            <person name="Shu S."/>
            <person name="Juenger T.E."/>
            <person name="Schmutz J."/>
        </authorList>
    </citation>
    <scope>NUCLEOTIDE SEQUENCE</scope>
    <source>
        <strain evidence="1">AP13</strain>
    </source>
</reference>
<proteinExistence type="predicted"/>
<gene>
    <name evidence="1" type="ORF">PVAP13_5KG074574</name>
</gene>
<protein>
    <submittedName>
        <fullName evidence="1">Uncharacterized protein</fullName>
    </submittedName>
</protein>
<organism evidence="1 2">
    <name type="scientific">Panicum virgatum</name>
    <name type="common">Blackwell switchgrass</name>
    <dbReference type="NCBI Taxonomy" id="38727"/>
    <lineage>
        <taxon>Eukaryota</taxon>
        <taxon>Viridiplantae</taxon>
        <taxon>Streptophyta</taxon>
        <taxon>Embryophyta</taxon>
        <taxon>Tracheophyta</taxon>
        <taxon>Spermatophyta</taxon>
        <taxon>Magnoliopsida</taxon>
        <taxon>Liliopsida</taxon>
        <taxon>Poales</taxon>
        <taxon>Poaceae</taxon>
        <taxon>PACMAD clade</taxon>
        <taxon>Panicoideae</taxon>
        <taxon>Panicodae</taxon>
        <taxon>Paniceae</taxon>
        <taxon>Panicinae</taxon>
        <taxon>Panicum</taxon>
        <taxon>Panicum sect. Hiantes</taxon>
    </lineage>
</organism>
<evidence type="ECO:0000313" key="2">
    <source>
        <dbReference type="Proteomes" id="UP000823388"/>
    </source>
</evidence>
<dbReference type="AlphaFoldDB" id="A0A8T0SES2"/>
<name>A0A8T0SES2_PANVG</name>
<keyword evidence="2" id="KW-1185">Reference proteome</keyword>
<dbReference type="EMBL" id="CM029045">
    <property type="protein sequence ID" value="KAG2595413.1"/>
    <property type="molecule type" value="Genomic_DNA"/>
</dbReference>
<comment type="caution">
    <text evidence="1">The sequence shown here is derived from an EMBL/GenBank/DDBJ whole genome shotgun (WGS) entry which is preliminary data.</text>
</comment>
<sequence>MEGENERSYQSFLALPFFYKTFARFIEKESDIAAENGRFTDQFIEVMSGVVKGFLTLHENGYCCPAFKGQHVAIITQDGHQQAKIWNFCVVGTELAKNGDWVRLADKIEQATENHRIYSFEMADLCEKMSNGKLKGKSDQLLALCNYALTYSDTSRQHPYINDPVKSNLHDDLFLYLNTTFNWGQDLPDWMRMVRTARKKALPLNWNGRNFLYEQRSMIQHENAYIPPLPHQELINNSSNNSATDLEEECRTSWKADLLKLHNFALELGLEYE</sequence>
<evidence type="ECO:0000313" key="1">
    <source>
        <dbReference type="EMBL" id="KAG2595413.1"/>
    </source>
</evidence>
<accession>A0A8T0SES2</accession>